<protein>
    <submittedName>
        <fullName evidence="1">Uncharacterized protein</fullName>
    </submittedName>
</protein>
<accession>A0A2K3DJB2</accession>
<dbReference type="AlphaFoldDB" id="A0A2K3DJB2"/>
<gene>
    <name evidence="1" type="ORF">CHLRE_07g325026v5</name>
</gene>
<reference evidence="1 2" key="1">
    <citation type="journal article" date="2007" name="Science">
        <title>The Chlamydomonas genome reveals the evolution of key animal and plant functions.</title>
        <authorList>
            <person name="Merchant S.S."/>
            <person name="Prochnik S.E."/>
            <person name="Vallon O."/>
            <person name="Harris E.H."/>
            <person name="Karpowicz S.J."/>
            <person name="Witman G.B."/>
            <person name="Terry A."/>
            <person name="Salamov A."/>
            <person name="Fritz-Laylin L.K."/>
            <person name="Marechal-Drouard L."/>
            <person name="Marshall W.F."/>
            <person name="Qu L.H."/>
            <person name="Nelson D.R."/>
            <person name="Sanderfoot A.A."/>
            <person name="Spalding M.H."/>
            <person name="Kapitonov V.V."/>
            <person name="Ren Q."/>
            <person name="Ferris P."/>
            <person name="Lindquist E."/>
            <person name="Shapiro H."/>
            <person name="Lucas S.M."/>
            <person name="Grimwood J."/>
            <person name="Schmutz J."/>
            <person name="Cardol P."/>
            <person name="Cerutti H."/>
            <person name="Chanfreau G."/>
            <person name="Chen C.L."/>
            <person name="Cognat V."/>
            <person name="Croft M.T."/>
            <person name="Dent R."/>
            <person name="Dutcher S."/>
            <person name="Fernandez E."/>
            <person name="Fukuzawa H."/>
            <person name="Gonzalez-Ballester D."/>
            <person name="Gonzalez-Halphen D."/>
            <person name="Hallmann A."/>
            <person name="Hanikenne M."/>
            <person name="Hippler M."/>
            <person name="Inwood W."/>
            <person name="Jabbari K."/>
            <person name="Kalanon M."/>
            <person name="Kuras R."/>
            <person name="Lefebvre P.A."/>
            <person name="Lemaire S.D."/>
            <person name="Lobanov A.V."/>
            <person name="Lohr M."/>
            <person name="Manuell A."/>
            <person name="Meier I."/>
            <person name="Mets L."/>
            <person name="Mittag M."/>
            <person name="Mittelmeier T."/>
            <person name="Moroney J.V."/>
            <person name="Moseley J."/>
            <person name="Napoli C."/>
            <person name="Nedelcu A.M."/>
            <person name="Niyogi K."/>
            <person name="Novoselov S.V."/>
            <person name="Paulsen I.T."/>
            <person name="Pazour G."/>
            <person name="Purton S."/>
            <person name="Ral J.P."/>
            <person name="Riano-Pachon D.M."/>
            <person name="Riekhof W."/>
            <person name="Rymarquis L."/>
            <person name="Schroda M."/>
            <person name="Stern D."/>
            <person name="Umen J."/>
            <person name="Willows R."/>
            <person name="Wilson N."/>
            <person name="Zimmer S.L."/>
            <person name="Allmer J."/>
            <person name="Balk J."/>
            <person name="Bisova K."/>
            <person name="Chen C.J."/>
            <person name="Elias M."/>
            <person name="Gendler K."/>
            <person name="Hauser C."/>
            <person name="Lamb M.R."/>
            <person name="Ledford H."/>
            <person name="Long J.C."/>
            <person name="Minagawa J."/>
            <person name="Page M.D."/>
            <person name="Pan J."/>
            <person name="Pootakham W."/>
            <person name="Roje S."/>
            <person name="Rose A."/>
            <person name="Stahlberg E."/>
            <person name="Terauchi A.M."/>
            <person name="Yang P."/>
            <person name="Ball S."/>
            <person name="Bowler C."/>
            <person name="Dieckmann C.L."/>
            <person name="Gladyshev V.N."/>
            <person name="Green P."/>
            <person name="Jorgensen R."/>
            <person name="Mayfield S."/>
            <person name="Mueller-Roeber B."/>
            <person name="Rajamani S."/>
            <person name="Sayre R.T."/>
            <person name="Brokstein P."/>
            <person name="Dubchak I."/>
            <person name="Goodstein D."/>
            <person name="Hornick L."/>
            <person name="Huang Y.W."/>
            <person name="Jhaveri J."/>
            <person name="Luo Y."/>
            <person name="Martinez D."/>
            <person name="Ngau W.C."/>
            <person name="Otillar B."/>
            <person name="Poliakov A."/>
            <person name="Porter A."/>
            <person name="Szajkowski L."/>
            <person name="Werner G."/>
            <person name="Zhou K."/>
            <person name="Grigoriev I.V."/>
            <person name="Rokhsar D.S."/>
            <person name="Grossman A.R."/>
        </authorList>
    </citation>
    <scope>NUCLEOTIDE SEQUENCE [LARGE SCALE GENOMIC DNA]</scope>
    <source>
        <strain evidence="2">CC-503</strain>
    </source>
</reference>
<dbReference type="GeneID" id="66054001"/>
<name>A0A2K3DJB2_CHLRE</name>
<sequence length="65" mass="7332">MPGQNVRWLWDWKLERSEHRSTDSLPASLRSNVFLTTTPNPYANHALALLAPHLGKGKDGPAPWK</sequence>
<keyword evidence="2" id="KW-1185">Reference proteome</keyword>
<evidence type="ECO:0000313" key="1">
    <source>
        <dbReference type="EMBL" id="PNW80616.1"/>
    </source>
</evidence>
<organism evidence="1 2">
    <name type="scientific">Chlamydomonas reinhardtii</name>
    <name type="common">Chlamydomonas smithii</name>
    <dbReference type="NCBI Taxonomy" id="3055"/>
    <lineage>
        <taxon>Eukaryota</taxon>
        <taxon>Viridiplantae</taxon>
        <taxon>Chlorophyta</taxon>
        <taxon>core chlorophytes</taxon>
        <taxon>Chlorophyceae</taxon>
        <taxon>CS clade</taxon>
        <taxon>Chlamydomonadales</taxon>
        <taxon>Chlamydomonadaceae</taxon>
        <taxon>Chlamydomonas</taxon>
    </lineage>
</organism>
<dbReference type="KEGG" id="cre:CHLRE_07g325026v5"/>
<evidence type="ECO:0000313" key="2">
    <source>
        <dbReference type="Proteomes" id="UP000006906"/>
    </source>
</evidence>
<dbReference type="EMBL" id="CM008968">
    <property type="protein sequence ID" value="PNW80616.1"/>
    <property type="molecule type" value="Genomic_DNA"/>
</dbReference>
<dbReference type="Gramene" id="PNW80616">
    <property type="protein sequence ID" value="PNW80616"/>
    <property type="gene ID" value="CHLRE_07g325026v5"/>
</dbReference>
<dbReference type="InParanoid" id="A0A2K3DJB2"/>
<proteinExistence type="predicted"/>
<dbReference type="RefSeq" id="XP_042922602.1">
    <property type="nucleotide sequence ID" value="XM_043064034.1"/>
</dbReference>
<dbReference type="Proteomes" id="UP000006906">
    <property type="component" value="Chromosome 7"/>
</dbReference>